<reference evidence="8 9" key="2">
    <citation type="submission" date="2016-12" db="EMBL/GenBank/DDBJ databases">
        <title>Draft Genome Sequence of Cystobacter ferrugineus Strain Cbfe23.</title>
        <authorList>
            <person name="Akbar S."/>
            <person name="Dowd S.E."/>
            <person name="Stevens D.C."/>
        </authorList>
    </citation>
    <scope>NUCLEOTIDE SEQUENCE [LARGE SCALE GENOMIC DNA]</scope>
    <source>
        <strain evidence="8 9">Cbfe23</strain>
    </source>
</reference>
<protein>
    <submittedName>
        <fullName evidence="8">EamA family transporter</fullName>
    </submittedName>
</protein>
<accession>A0A1L9BEB2</accession>
<evidence type="ECO:0000256" key="3">
    <source>
        <dbReference type="ARBA" id="ARBA00022692"/>
    </source>
</evidence>
<dbReference type="PANTHER" id="PTHR32322">
    <property type="entry name" value="INNER MEMBRANE TRANSPORTER"/>
    <property type="match status" value="1"/>
</dbReference>
<sequence>MVVTTQSTPAPHDDRRELLTGVACGVGAGALWGLIFVAPRMLPEFSPLALSAARYLLYGLLSLALLLPIRRTLWHKTGPRDWLTLLALSLPGNLLYYLGVAGGVQRAGVAPVTLIVGLVPVTVTLVGVRKQGSVPLRRLALPLLMAVAGVACIYADAPEAGSGADRATYALGLLMAVGALACWTVYAVGNAHYLRTHPKFTSQEWSILTGVATGLLALVLMAAPAFLLPGMATTTPQPAAAWWKLLAISGAMALGASVLGNSLWNAASRRLPLTLSGQMIVFETVFALMFGFAYEGRWPHPLELLATLLLLGGVALAARRHA</sequence>
<feature type="transmembrane region" description="Helical" evidence="6">
    <location>
        <begin position="169"/>
        <end position="193"/>
    </location>
</feature>
<evidence type="ECO:0000256" key="1">
    <source>
        <dbReference type="ARBA" id="ARBA00004141"/>
    </source>
</evidence>
<feature type="transmembrane region" description="Helical" evidence="6">
    <location>
        <begin position="48"/>
        <end position="69"/>
    </location>
</feature>
<keyword evidence="3 6" id="KW-0812">Transmembrane</keyword>
<feature type="transmembrane region" description="Helical" evidence="6">
    <location>
        <begin position="240"/>
        <end position="259"/>
    </location>
</feature>
<keyword evidence="4 6" id="KW-1133">Transmembrane helix</keyword>
<evidence type="ECO:0000256" key="5">
    <source>
        <dbReference type="ARBA" id="ARBA00023136"/>
    </source>
</evidence>
<dbReference type="Pfam" id="PF00892">
    <property type="entry name" value="EamA"/>
    <property type="match status" value="2"/>
</dbReference>
<proteinExistence type="inferred from homology"/>
<comment type="similarity">
    <text evidence="2">Belongs to the EamA transporter family.</text>
</comment>
<feature type="transmembrane region" description="Helical" evidence="6">
    <location>
        <begin position="18"/>
        <end position="42"/>
    </location>
</feature>
<dbReference type="PANTHER" id="PTHR32322:SF2">
    <property type="entry name" value="EAMA DOMAIN-CONTAINING PROTEIN"/>
    <property type="match status" value="1"/>
</dbReference>
<evidence type="ECO:0000313" key="9">
    <source>
        <dbReference type="Proteomes" id="UP000182229"/>
    </source>
</evidence>
<dbReference type="OrthoDB" id="7216522at2"/>
<feature type="transmembrane region" description="Helical" evidence="6">
    <location>
        <begin position="107"/>
        <end position="127"/>
    </location>
</feature>
<comment type="caution">
    <text evidence="8">The sequence shown here is derived from an EMBL/GenBank/DDBJ whole genome shotgun (WGS) entry which is preliminary data.</text>
</comment>
<dbReference type="AlphaFoldDB" id="A0A1L9BEB2"/>
<evidence type="ECO:0000313" key="8">
    <source>
        <dbReference type="EMBL" id="OJH40583.1"/>
    </source>
</evidence>
<dbReference type="InterPro" id="IPR037185">
    <property type="entry name" value="EmrE-like"/>
</dbReference>
<organism evidence="8 9">
    <name type="scientific">Cystobacter ferrugineus</name>
    <dbReference type="NCBI Taxonomy" id="83449"/>
    <lineage>
        <taxon>Bacteria</taxon>
        <taxon>Pseudomonadati</taxon>
        <taxon>Myxococcota</taxon>
        <taxon>Myxococcia</taxon>
        <taxon>Myxococcales</taxon>
        <taxon>Cystobacterineae</taxon>
        <taxon>Archangiaceae</taxon>
        <taxon>Cystobacter</taxon>
    </lineage>
</organism>
<feature type="domain" description="EamA" evidence="7">
    <location>
        <begin position="171"/>
        <end position="317"/>
    </location>
</feature>
<keyword evidence="9" id="KW-1185">Reference proteome</keyword>
<feature type="transmembrane region" description="Helical" evidence="6">
    <location>
        <begin position="139"/>
        <end position="157"/>
    </location>
</feature>
<feature type="transmembrane region" description="Helical" evidence="6">
    <location>
        <begin position="271"/>
        <end position="294"/>
    </location>
</feature>
<keyword evidence="5 6" id="KW-0472">Membrane</keyword>
<evidence type="ECO:0000256" key="6">
    <source>
        <dbReference type="SAM" id="Phobius"/>
    </source>
</evidence>
<reference evidence="9" key="1">
    <citation type="submission" date="2016-11" db="EMBL/GenBank/DDBJ databases">
        <authorList>
            <person name="Shukria A."/>
            <person name="Stevens D.C."/>
        </authorList>
    </citation>
    <scope>NUCLEOTIDE SEQUENCE [LARGE SCALE GENOMIC DNA]</scope>
    <source>
        <strain evidence="9">Cbfe23</strain>
    </source>
</reference>
<gene>
    <name evidence="8" type="ORF">BON30_15245</name>
</gene>
<feature type="transmembrane region" description="Helical" evidence="6">
    <location>
        <begin position="205"/>
        <end position="228"/>
    </location>
</feature>
<dbReference type="InterPro" id="IPR050638">
    <property type="entry name" value="AA-Vitamin_Transporters"/>
</dbReference>
<dbReference type="GO" id="GO:0016020">
    <property type="term" value="C:membrane"/>
    <property type="evidence" value="ECO:0007669"/>
    <property type="project" value="UniProtKB-SubCell"/>
</dbReference>
<feature type="domain" description="EamA" evidence="7">
    <location>
        <begin position="20"/>
        <end position="154"/>
    </location>
</feature>
<evidence type="ECO:0000256" key="4">
    <source>
        <dbReference type="ARBA" id="ARBA00022989"/>
    </source>
</evidence>
<evidence type="ECO:0000256" key="2">
    <source>
        <dbReference type="ARBA" id="ARBA00007362"/>
    </source>
</evidence>
<dbReference type="EMBL" id="MPIN01000003">
    <property type="protein sequence ID" value="OJH40583.1"/>
    <property type="molecule type" value="Genomic_DNA"/>
</dbReference>
<name>A0A1L9BEB2_9BACT</name>
<dbReference type="SUPFAM" id="SSF103481">
    <property type="entry name" value="Multidrug resistance efflux transporter EmrE"/>
    <property type="match status" value="2"/>
</dbReference>
<dbReference type="InterPro" id="IPR000620">
    <property type="entry name" value="EamA_dom"/>
</dbReference>
<dbReference type="STRING" id="83449.BON30_15245"/>
<feature type="transmembrane region" description="Helical" evidence="6">
    <location>
        <begin position="300"/>
        <end position="318"/>
    </location>
</feature>
<feature type="transmembrane region" description="Helical" evidence="6">
    <location>
        <begin position="81"/>
        <end position="101"/>
    </location>
</feature>
<evidence type="ECO:0000259" key="7">
    <source>
        <dbReference type="Pfam" id="PF00892"/>
    </source>
</evidence>
<comment type="subcellular location">
    <subcellularLocation>
        <location evidence="1">Membrane</location>
        <topology evidence="1">Multi-pass membrane protein</topology>
    </subcellularLocation>
</comment>
<dbReference type="Proteomes" id="UP000182229">
    <property type="component" value="Unassembled WGS sequence"/>
</dbReference>